<gene>
    <name evidence="1" type="ORF">FA14DRAFT_158862</name>
</gene>
<dbReference type="GeneID" id="37019787"/>
<accession>A0A316V2U4</accession>
<reference evidence="1 2" key="1">
    <citation type="journal article" date="2018" name="Mol. Biol. Evol.">
        <title>Broad Genomic Sampling Reveals a Smut Pathogenic Ancestry of the Fungal Clade Ustilaginomycotina.</title>
        <authorList>
            <person name="Kijpornyongpan T."/>
            <person name="Mondo S.J."/>
            <person name="Barry K."/>
            <person name="Sandor L."/>
            <person name="Lee J."/>
            <person name="Lipzen A."/>
            <person name="Pangilinan J."/>
            <person name="LaButti K."/>
            <person name="Hainaut M."/>
            <person name="Henrissat B."/>
            <person name="Grigoriev I.V."/>
            <person name="Spatafora J.W."/>
            <person name="Aime M.C."/>
        </authorList>
    </citation>
    <scope>NUCLEOTIDE SEQUENCE [LARGE SCALE GENOMIC DNA]</scope>
    <source>
        <strain evidence="1 2">MCA 3882</strain>
    </source>
</reference>
<dbReference type="RefSeq" id="XP_025351620.1">
    <property type="nucleotide sequence ID" value="XM_025498006.1"/>
</dbReference>
<proteinExistence type="predicted"/>
<dbReference type="Proteomes" id="UP000245771">
    <property type="component" value="Unassembled WGS sequence"/>
</dbReference>
<organism evidence="1 2">
    <name type="scientific">Meira miltonrushii</name>
    <dbReference type="NCBI Taxonomy" id="1280837"/>
    <lineage>
        <taxon>Eukaryota</taxon>
        <taxon>Fungi</taxon>
        <taxon>Dikarya</taxon>
        <taxon>Basidiomycota</taxon>
        <taxon>Ustilaginomycotina</taxon>
        <taxon>Exobasidiomycetes</taxon>
        <taxon>Exobasidiales</taxon>
        <taxon>Brachybasidiaceae</taxon>
        <taxon>Meira</taxon>
    </lineage>
</organism>
<name>A0A316V2U4_9BASI</name>
<dbReference type="InParanoid" id="A0A316V2U4"/>
<keyword evidence="2" id="KW-1185">Reference proteome</keyword>
<sequence length="150" mass="17083">MERKQTYGHLVFYFPRSGRGGKHFLKDFEYKEKTHLLLLQFYITFQWSKGVSLEKSVAAMLSEPLSVDVSQVPALFLQIDSLCLHSTYIPSSKSLFHDAKQVSILKVTSEHTADLYVYVLSHIKLLSGIEEDGSDKSFQSAKSEKDSELM</sequence>
<evidence type="ECO:0000313" key="1">
    <source>
        <dbReference type="EMBL" id="PWN31318.1"/>
    </source>
</evidence>
<protein>
    <submittedName>
        <fullName evidence="1">Uncharacterized protein</fullName>
    </submittedName>
</protein>
<dbReference type="EMBL" id="KZ819612">
    <property type="protein sequence ID" value="PWN31318.1"/>
    <property type="molecule type" value="Genomic_DNA"/>
</dbReference>
<dbReference type="AlphaFoldDB" id="A0A316V2U4"/>
<evidence type="ECO:0000313" key="2">
    <source>
        <dbReference type="Proteomes" id="UP000245771"/>
    </source>
</evidence>